<sequence>MYPDSMNYPCLTVKTAPKFN</sequence>
<keyword evidence="2" id="KW-1185">Reference proteome</keyword>
<gene>
    <name evidence="1" type="primary">txxe 689</name>
    <name evidence="1" type="ORF">TXXE_02085</name>
</gene>
<protein>
    <submittedName>
        <fullName evidence="1">Uncharacterized protein</fullName>
    </submittedName>
</protein>
<accession>A0ABN7RI59</accession>
<evidence type="ECO:0000313" key="1">
    <source>
        <dbReference type="EMBL" id="CAG5078175.1"/>
    </source>
</evidence>
<dbReference type="EMBL" id="CAJRAY010000007">
    <property type="protein sequence ID" value="CAG5078175.1"/>
    <property type="molecule type" value="Genomic_DNA"/>
</dbReference>
<reference evidence="1 2" key="1">
    <citation type="submission" date="2021-04" db="EMBL/GenBank/DDBJ databases">
        <authorList>
            <person name="Rakotoarivonina H."/>
        </authorList>
    </citation>
    <scope>NUCLEOTIDE SEQUENCE [LARGE SCALE GENOMIC DNA]</scope>
    <source>
        <strain evidence="1 2">XE</strain>
    </source>
</reference>
<comment type="caution">
    <text evidence="1">The sequence shown here is derived from an EMBL/GenBank/DDBJ whole genome shotgun (WGS) entry which is preliminary data.</text>
</comment>
<organism evidence="1 2">
    <name type="scientific">Thermobacillus xylanilyticus</name>
    <dbReference type="NCBI Taxonomy" id="76633"/>
    <lineage>
        <taxon>Bacteria</taxon>
        <taxon>Bacillati</taxon>
        <taxon>Bacillota</taxon>
        <taxon>Bacilli</taxon>
        <taxon>Bacillales</taxon>
        <taxon>Paenibacillaceae</taxon>
        <taxon>Thermobacillus</taxon>
    </lineage>
</organism>
<dbReference type="Proteomes" id="UP000681526">
    <property type="component" value="Unassembled WGS sequence"/>
</dbReference>
<evidence type="ECO:0000313" key="2">
    <source>
        <dbReference type="Proteomes" id="UP000681526"/>
    </source>
</evidence>
<proteinExistence type="predicted"/>
<name>A0ABN7RI59_THEXY</name>